<organism evidence="4 5">
    <name type="scientific">Novosphingobium arvoryzae</name>
    <dbReference type="NCBI Taxonomy" id="1256514"/>
    <lineage>
        <taxon>Bacteria</taxon>
        <taxon>Pseudomonadati</taxon>
        <taxon>Pseudomonadota</taxon>
        <taxon>Alphaproteobacteria</taxon>
        <taxon>Sphingomonadales</taxon>
        <taxon>Sphingomonadaceae</taxon>
        <taxon>Novosphingobium</taxon>
    </lineage>
</organism>
<feature type="chain" id="PRO_5037387866" description="Outer membrane protein beta-barrel domain-containing protein" evidence="2">
    <location>
        <begin position="22"/>
        <end position="220"/>
    </location>
</feature>
<feature type="domain" description="Outer membrane protein beta-barrel" evidence="3">
    <location>
        <begin position="8"/>
        <end position="215"/>
    </location>
</feature>
<feature type="signal peptide" evidence="2">
    <location>
        <begin position="1"/>
        <end position="21"/>
    </location>
</feature>
<evidence type="ECO:0000313" key="5">
    <source>
        <dbReference type="Proteomes" id="UP000634139"/>
    </source>
</evidence>
<keyword evidence="1 2" id="KW-0732">Signal</keyword>
<gene>
    <name evidence="4" type="ORF">GCM10011617_03860</name>
</gene>
<dbReference type="AlphaFoldDB" id="A0A918VCW6"/>
<comment type="caution">
    <text evidence="4">The sequence shown here is derived from an EMBL/GenBank/DDBJ whole genome shotgun (WGS) entry which is preliminary data.</text>
</comment>
<proteinExistence type="predicted"/>
<reference evidence="4" key="1">
    <citation type="journal article" date="2014" name="Int. J. Syst. Evol. Microbiol.">
        <title>Complete genome sequence of Corynebacterium casei LMG S-19264T (=DSM 44701T), isolated from a smear-ripened cheese.</title>
        <authorList>
            <consortium name="US DOE Joint Genome Institute (JGI-PGF)"/>
            <person name="Walter F."/>
            <person name="Albersmeier A."/>
            <person name="Kalinowski J."/>
            <person name="Ruckert C."/>
        </authorList>
    </citation>
    <scope>NUCLEOTIDE SEQUENCE</scope>
    <source>
        <strain evidence="4">KCTC 32422</strain>
    </source>
</reference>
<name>A0A918VCW6_9SPHN</name>
<protein>
    <recommendedName>
        <fullName evidence="3">Outer membrane protein beta-barrel domain-containing protein</fullName>
    </recommendedName>
</protein>
<evidence type="ECO:0000313" key="4">
    <source>
        <dbReference type="EMBL" id="GGZ88242.1"/>
    </source>
</evidence>
<evidence type="ECO:0000259" key="3">
    <source>
        <dbReference type="Pfam" id="PF13505"/>
    </source>
</evidence>
<sequence>MNKLFPAAIASIVGFAAPAMAEDFDGPYIQVGIGAAEGKSDMDFGSWFHEQPSDTQISGTMAAGYAHSFGRFNLGANIAYVLGNQNAGRTVQDYAPNPDEKNDAISVRMKNMWSVNLEPGVRVGSRGLLYGKLSYSWAKGTWRIDRPLFGDTTTGKMNLKGYGLGAGYKHNVAGQLYGFTEVQKTWFNKQDVAVTFDTSTYHDYYDTTSASAIVGIGFRF</sequence>
<dbReference type="InterPro" id="IPR011250">
    <property type="entry name" value="OMP/PagP_B-barrel"/>
</dbReference>
<keyword evidence="5" id="KW-1185">Reference proteome</keyword>
<dbReference type="InterPro" id="IPR027385">
    <property type="entry name" value="Beta-barrel_OMP"/>
</dbReference>
<reference evidence="4" key="2">
    <citation type="submission" date="2020-09" db="EMBL/GenBank/DDBJ databases">
        <authorList>
            <person name="Sun Q."/>
            <person name="Kim S."/>
        </authorList>
    </citation>
    <scope>NUCLEOTIDE SEQUENCE</scope>
    <source>
        <strain evidence="4">KCTC 32422</strain>
    </source>
</reference>
<dbReference type="EMBL" id="BMZD01000001">
    <property type="protein sequence ID" value="GGZ88242.1"/>
    <property type="molecule type" value="Genomic_DNA"/>
</dbReference>
<accession>A0A918VCW6</accession>
<dbReference type="SUPFAM" id="SSF56925">
    <property type="entry name" value="OMPA-like"/>
    <property type="match status" value="1"/>
</dbReference>
<evidence type="ECO:0000256" key="2">
    <source>
        <dbReference type="SAM" id="SignalP"/>
    </source>
</evidence>
<evidence type="ECO:0000256" key="1">
    <source>
        <dbReference type="ARBA" id="ARBA00022729"/>
    </source>
</evidence>
<dbReference type="Proteomes" id="UP000634139">
    <property type="component" value="Unassembled WGS sequence"/>
</dbReference>
<dbReference type="RefSeq" id="WP_189538721.1">
    <property type="nucleotide sequence ID" value="NZ_BMZD01000001.1"/>
</dbReference>
<dbReference type="Pfam" id="PF13505">
    <property type="entry name" value="OMP_b-brl"/>
    <property type="match status" value="1"/>
</dbReference>